<evidence type="ECO:0000256" key="1">
    <source>
        <dbReference type="SAM" id="MobiDB-lite"/>
    </source>
</evidence>
<evidence type="ECO:0000313" key="3">
    <source>
        <dbReference type="Proteomes" id="UP001338582"/>
    </source>
</evidence>
<evidence type="ECO:0000313" key="2">
    <source>
        <dbReference type="EMBL" id="WPK24174.1"/>
    </source>
</evidence>
<dbReference type="Proteomes" id="UP001338582">
    <property type="component" value="Chromosome 2"/>
</dbReference>
<dbReference type="KEGG" id="asau:88172502"/>
<feature type="compositionally biased region" description="Basic and acidic residues" evidence="1">
    <location>
        <begin position="898"/>
        <end position="916"/>
    </location>
</feature>
<gene>
    <name evidence="2" type="ORF">PUMCH_001437</name>
</gene>
<dbReference type="Gene3D" id="1.25.40.10">
    <property type="entry name" value="Tetratricopeptide repeat domain"/>
    <property type="match status" value="1"/>
</dbReference>
<dbReference type="EMBL" id="CP138895">
    <property type="protein sequence ID" value="WPK24174.1"/>
    <property type="molecule type" value="Genomic_DNA"/>
</dbReference>
<proteinExistence type="predicted"/>
<dbReference type="AlphaFoldDB" id="A0AAX4H7E9"/>
<name>A0AAX4H7E9_9ASCO</name>
<dbReference type="GeneID" id="88172502"/>
<reference evidence="2 3" key="1">
    <citation type="submission" date="2023-10" db="EMBL/GenBank/DDBJ databases">
        <title>Draft Genome Sequence of Candida saopaulonensis from a very Premature Infant with Sepsis.</title>
        <authorList>
            <person name="Ning Y."/>
            <person name="Dai R."/>
            <person name="Xiao M."/>
            <person name="Xu Y."/>
            <person name="Yan Q."/>
            <person name="Zhang L."/>
        </authorList>
    </citation>
    <scope>NUCLEOTIDE SEQUENCE [LARGE SCALE GENOMIC DNA]</scope>
    <source>
        <strain evidence="2 3">19XY460</strain>
    </source>
</reference>
<organism evidence="2 3">
    <name type="scientific">Australozyma saopauloensis</name>
    <dbReference type="NCBI Taxonomy" id="291208"/>
    <lineage>
        <taxon>Eukaryota</taxon>
        <taxon>Fungi</taxon>
        <taxon>Dikarya</taxon>
        <taxon>Ascomycota</taxon>
        <taxon>Saccharomycotina</taxon>
        <taxon>Pichiomycetes</taxon>
        <taxon>Metschnikowiaceae</taxon>
        <taxon>Australozyma</taxon>
    </lineage>
</organism>
<keyword evidence="3" id="KW-1185">Reference proteome</keyword>
<dbReference type="InterPro" id="IPR011990">
    <property type="entry name" value="TPR-like_helical_dom_sf"/>
</dbReference>
<accession>A0AAX4H7E9</accession>
<feature type="region of interest" description="Disordered" evidence="1">
    <location>
        <begin position="898"/>
        <end position="927"/>
    </location>
</feature>
<dbReference type="RefSeq" id="XP_062876557.1">
    <property type="nucleotide sequence ID" value="XM_063020487.1"/>
</dbReference>
<evidence type="ECO:0008006" key="4">
    <source>
        <dbReference type="Google" id="ProtNLM"/>
    </source>
</evidence>
<sequence length="927" mass="105762">MRILRLSGRNFSQTILRPAQNSHIQWKLENFVETGEIKRYSDDQIKRRNLRKTEVAKKAARENGIGVHKALLLLRLKYDAVPLQTKDGEQIQVGKLKPNDIGMYKQTSKQLFEALSGVKEVTRKRIDDRILMVLMGVLPTSIKDLYFVTQDVIKLLQFDNAPDRAMELCRMAGENGAVGMNAILQWSLEKKDIKLANKIMSTRSKWRIPTTPYSHVIYFSGLADLYQAGLVPKDVAEKVFESVSSEKMPKRTDIFNAALKLLVKCYDENQKYAWSFFDRYLQVGVKPDTHTFTIFLNGTKKLYVDRANEIQADRKLTSKARVIKLYEIQAQMVQIAETVLLKLVEAALPPVPPKKEDVQLNPELLKKYRTASYFHKVEIDRVFLSTLVSCFTNNAFGTGASGKKGPNYTYLQRALFYLQAWVPETRDLTLYVLTGKVEEDTVETPNLHSIPPQREVESKTLERMMAPPVPKELQPGSVLQELAYEDLNPQVVFPPWPFSKNKTAATYSNKTKPLVDFTRVPLEVIRKEQQRRLYVKTQGKEGVKHPPQNISKDKYHINKFLLRHFLESLIKMGRFNEFHLAVWYALNKWGGVPIDLALVHKNGFEHYPYAEKHILAPQSGTAVRFVKNNQGCPDTSEQASSDLIDVVLLEDFIYKIEDNFPKASSPTRFALELFAAACYGSSSAIDVREKTFNSIFSILNREIYSYNDLNRATSLASNVQRNVSDNTPKKSLSVKQLKDLSENVAVLIKCIVAWIGMKRPAAEIIKSLDNLMNRIYDVTWLDAPETHPNCYKVHEQMVFAAIPLYIPKKLVKPDNTDLHVKAVTKSVDYVYDQLKRKAELNTKEKKLFVYLQDIFKLDGDKAGVEEKLRALQWKIYRLGEGRDTTAENVLTEEAKLVKNAQKKPDAVTDATKDKESPIMSGSTSTSD</sequence>
<protein>
    <recommendedName>
        <fullName evidence="4">Mitochondrial group I intron splicing factor CCM1</fullName>
    </recommendedName>
</protein>